<evidence type="ECO:0000313" key="11">
    <source>
        <dbReference type="EMBL" id="VFJ70747.1"/>
    </source>
</evidence>
<reference evidence="11" key="1">
    <citation type="submission" date="2019-02" db="EMBL/GenBank/DDBJ databases">
        <authorList>
            <person name="Gruber-Vodicka R. H."/>
            <person name="Seah K. B. B."/>
        </authorList>
    </citation>
    <scope>NUCLEOTIDE SEQUENCE</scope>
    <source>
        <strain evidence="11">BECK_BZ106</strain>
    </source>
</reference>
<comment type="catalytic activity">
    <reaction evidence="1">
        <text>inosine + phosphate = alpha-D-ribose 1-phosphate + hypoxanthine</text>
        <dbReference type="Rhea" id="RHEA:27646"/>
        <dbReference type="ChEBI" id="CHEBI:17368"/>
        <dbReference type="ChEBI" id="CHEBI:17596"/>
        <dbReference type="ChEBI" id="CHEBI:43474"/>
        <dbReference type="ChEBI" id="CHEBI:57720"/>
        <dbReference type="EC" id="2.4.2.1"/>
    </reaction>
    <physiologicalReaction direction="left-to-right" evidence="1">
        <dbReference type="Rhea" id="RHEA:27647"/>
    </physiologicalReaction>
</comment>
<dbReference type="InterPro" id="IPR038371">
    <property type="entry name" value="Cu_polyphenol_OxRdtase_sf"/>
</dbReference>
<gene>
    <name evidence="11" type="ORF">BECKFW1821B_GA0114236_11971</name>
</gene>
<evidence type="ECO:0000256" key="2">
    <source>
        <dbReference type="ARBA" id="ARBA00007353"/>
    </source>
</evidence>
<keyword evidence="5" id="KW-0378">Hydrolase</keyword>
<keyword evidence="3" id="KW-0808">Transferase</keyword>
<dbReference type="AlphaFoldDB" id="A0A450TRB6"/>
<evidence type="ECO:0000256" key="6">
    <source>
        <dbReference type="ARBA" id="ARBA00022833"/>
    </source>
</evidence>
<dbReference type="EMBL" id="CAADFD010000197">
    <property type="protein sequence ID" value="VFJ70747.1"/>
    <property type="molecule type" value="Genomic_DNA"/>
</dbReference>
<accession>A0A450TRB6</accession>
<dbReference type="SUPFAM" id="SSF64438">
    <property type="entry name" value="CNF1/YfiH-like putative cysteine hydrolases"/>
    <property type="match status" value="1"/>
</dbReference>
<dbReference type="NCBIfam" id="TIGR00726">
    <property type="entry name" value="peptidoglycan editing factor PgeF"/>
    <property type="match status" value="1"/>
</dbReference>
<protein>
    <recommendedName>
        <fullName evidence="10">Purine nucleoside phosphorylase</fullName>
    </recommendedName>
</protein>
<sequence length="247" mass="27268">MSCLQFITPNWPAPANVRAYTTTRLGGISEPPWDSLNLADHVGDAANAVATNRGLLSEALDLPVIPYWLCQVHGNIVVDTDITPYQNHRVGDASITKEANRVCAVLTADCLPVLFCDRRGTRVGIAHAGWRGLVRGVLESTVKALKTEPADLLAWLGPGIGPGAFEVGSEVRDAFVRYRAIAELAFSPTTHNRWLADLYLLARQHLEQSGVREIYGGEFCTYHDDEYFFSYRRDGTTGRIASIIYFD</sequence>
<evidence type="ECO:0000256" key="1">
    <source>
        <dbReference type="ARBA" id="ARBA00000553"/>
    </source>
</evidence>
<dbReference type="Gene3D" id="3.60.140.10">
    <property type="entry name" value="CNF1/YfiH-like putative cysteine hydrolases"/>
    <property type="match status" value="1"/>
</dbReference>
<keyword evidence="4" id="KW-0479">Metal-binding</keyword>
<proteinExistence type="inferred from homology"/>
<name>A0A450TRB6_9GAMM</name>
<comment type="catalytic activity">
    <reaction evidence="7">
        <text>adenosine + H2O + H(+) = inosine + NH4(+)</text>
        <dbReference type="Rhea" id="RHEA:24408"/>
        <dbReference type="ChEBI" id="CHEBI:15377"/>
        <dbReference type="ChEBI" id="CHEBI:15378"/>
        <dbReference type="ChEBI" id="CHEBI:16335"/>
        <dbReference type="ChEBI" id="CHEBI:17596"/>
        <dbReference type="ChEBI" id="CHEBI:28938"/>
        <dbReference type="EC" id="3.5.4.4"/>
    </reaction>
    <physiologicalReaction direction="left-to-right" evidence="7">
        <dbReference type="Rhea" id="RHEA:24409"/>
    </physiologicalReaction>
</comment>
<evidence type="ECO:0000256" key="10">
    <source>
        <dbReference type="RuleBase" id="RU361274"/>
    </source>
</evidence>
<dbReference type="GO" id="GO:0005507">
    <property type="term" value="F:copper ion binding"/>
    <property type="evidence" value="ECO:0007669"/>
    <property type="project" value="TreeGrafter"/>
</dbReference>
<evidence type="ECO:0000256" key="9">
    <source>
        <dbReference type="ARBA" id="ARBA00049893"/>
    </source>
</evidence>
<evidence type="ECO:0000256" key="7">
    <source>
        <dbReference type="ARBA" id="ARBA00047989"/>
    </source>
</evidence>
<keyword evidence="6" id="KW-0862">Zinc</keyword>
<dbReference type="PANTHER" id="PTHR30616">
    <property type="entry name" value="UNCHARACTERIZED PROTEIN YFIH"/>
    <property type="match status" value="1"/>
</dbReference>
<evidence type="ECO:0000256" key="8">
    <source>
        <dbReference type="ARBA" id="ARBA00048968"/>
    </source>
</evidence>
<dbReference type="Pfam" id="PF02578">
    <property type="entry name" value="Cu-oxidase_4"/>
    <property type="match status" value="1"/>
</dbReference>
<dbReference type="GO" id="GO:0016787">
    <property type="term" value="F:hydrolase activity"/>
    <property type="evidence" value="ECO:0007669"/>
    <property type="project" value="UniProtKB-KW"/>
</dbReference>
<comment type="similarity">
    <text evidence="2 10">Belongs to the purine nucleoside phosphorylase YfiH/LACC1 family.</text>
</comment>
<comment type="catalytic activity">
    <reaction evidence="9">
        <text>S-methyl-5'-thioadenosine + phosphate = 5-(methylsulfanyl)-alpha-D-ribose 1-phosphate + adenine</text>
        <dbReference type="Rhea" id="RHEA:11852"/>
        <dbReference type="ChEBI" id="CHEBI:16708"/>
        <dbReference type="ChEBI" id="CHEBI:17509"/>
        <dbReference type="ChEBI" id="CHEBI:43474"/>
        <dbReference type="ChEBI" id="CHEBI:58533"/>
        <dbReference type="EC" id="2.4.2.28"/>
    </reaction>
    <physiologicalReaction direction="left-to-right" evidence="9">
        <dbReference type="Rhea" id="RHEA:11853"/>
    </physiologicalReaction>
</comment>
<organism evidence="11">
    <name type="scientific">Candidatus Kentrum sp. FW</name>
    <dbReference type="NCBI Taxonomy" id="2126338"/>
    <lineage>
        <taxon>Bacteria</taxon>
        <taxon>Pseudomonadati</taxon>
        <taxon>Pseudomonadota</taxon>
        <taxon>Gammaproteobacteria</taxon>
        <taxon>Candidatus Kentrum</taxon>
    </lineage>
</organism>
<dbReference type="InterPro" id="IPR003730">
    <property type="entry name" value="Cu_polyphenol_OxRdtase"/>
</dbReference>
<evidence type="ECO:0000256" key="5">
    <source>
        <dbReference type="ARBA" id="ARBA00022801"/>
    </source>
</evidence>
<dbReference type="CDD" id="cd16833">
    <property type="entry name" value="YfiH"/>
    <property type="match status" value="1"/>
</dbReference>
<evidence type="ECO:0000256" key="3">
    <source>
        <dbReference type="ARBA" id="ARBA00022679"/>
    </source>
</evidence>
<evidence type="ECO:0000256" key="4">
    <source>
        <dbReference type="ARBA" id="ARBA00022723"/>
    </source>
</evidence>
<dbReference type="PANTHER" id="PTHR30616:SF2">
    <property type="entry name" value="PURINE NUCLEOSIDE PHOSPHORYLASE LACC1"/>
    <property type="match status" value="1"/>
</dbReference>
<comment type="catalytic activity">
    <reaction evidence="8">
        <text>adenosine + phosphate = alpha-D-ribose 1-phosphate + adenine</text>
        <dbReference type="Rhea" id="RHEA:27642"/>
        <dbReference type="ChEBI" id="CHEBI:16335"/>
        <dbReference type="ChEBI" id="CHEBI:16708"/>
        <dbReference type="ChEBI" id="CHEBI:43474"/>
        <dbReference type="ChEBI" id="CHEBI:57720"/>
        <dbReference type="EC" id="2.4.2.1"/>
    </reaction>
    <physiologicalReaction direction="left-to-right" evidence="8">
        <dbReference type="Rhea" id="RHEA:27643"/>
    </physiologicalReaction>
</comment>
<dbReference type="GO" id="GO:0017061">
    <property type="term" value="F:S-methyl-5-thioadenosine phosphorylase activity"/>
    <property type="evidence" value="ECO:0007669"/>
    <property type="project" value="UniProtKB-EC"/>
</dbReference>
<dbReference type="InterPro" id="IPR011324">
    <property type="entry name" value="Cytotoxic_necrot_fac-like_cat"/>
</dbReference>